<gene>
    <name evidence="2" type="ORF">CC84DRAFT_792688</name>
</gene>
<sequence length="309" mass="38106">MGTLRQSYNSPPRNPLIRKAIRHVHFEDEARSRPRQHKPTEKTYHHVDVEKDDARGRTRYRYRSRSRSRSRNRSRGQRTPTLHRYYYDNEQRRSSDEWKCRPLSYRYPNMNPYENETQWGEDRRHKHMRYLRDINEARTNGYCYHPVHEYGSSRSSYHNKSWTKENAYDHLPRRTTYTQYDQHYGSYDRHYSPKDGFCKYGPFLSSRRSSPWPSPMRHESYSCKRDLYNPKYEYHRYQSERSRSRYETTPNRCESSRRCYFRRSSKSQVPEICSTRRSWRSVHDRSIDRMTEGDDSGGFHIHIRHRRWM</sequence>
<dbReference type="InParanoid" id="A0A177CCB8"/>
<feature type="region of interest" description="Disordered" evidence="1">
    <location>
        <begin position="26"/>
        <end position="84"/>
    </location>
</feature>
<accession>A0A177CCB8</accession>
<evidence type="ECO:0000313" key="3">
    <source>
        <dbReference type="Proteomes" id="UP000077069"/>
    </source>
</evidence>
<proteinExistence type="predicted"/>
<dbReference type="RefSeq" id="XP_018034804.1">
    <property type="nucleotide sequence ID" value="XM_018187416.1"/>
</dbReference>
<keyword evidence="3" id="KW-1185">Reference proteome</keyword>
<organism evidence="2 3">
    <name type="scientific">Paraphaeosphaeria sporulosa</name>
    <dbReference type="NCBI Taxonomy" id="1460663"/>
    <lineage>
        <taxon>Eukaryota</taxon>
        <taxon>Fungi</taxon>
        <taxon>Dikarya</taxon>
        <taxon>Ascomycota</taxon>
        <taxon>Pezizomycotina</taxon>
        <taxon>Dothideomycetes</taxon>
        <taxon>Pleosporomycetidae</taxon>
        <taxon>Pleosporales</taxon>
        <taxon>Massarineae</taxon>
        <taxon>Didymosphaeriaceae</taxon>
        <taxon>Paraphaeosphaeria</taxon>
    </lineage>
</organism>
<evidence type="ECO:0000313" key="2">
    <source>
        <dbReference type="EMBL" id="OAG04439.1"/>
    </source>
</evidence>
<evidence type="ECO:0000256" key="1">
    <source>
        <dbReference type="SAM" id="MobiDB-lite"/>
    </source>
</evidence>
<name>A0A177CCB8_9PLEO</name>
<feature type="compositionally biased region" description="Basic and acidic residues" evidence="1">
    <location>
        <begin position="26"/>
        <end position="56"/>
    </location>
</feature>
<dbReference type="AlphaFoldDB" id="A0A177CCB8"/>
<reference evidence="2 3" key="1">
    <citation type="submission" date="2016-05" db="EMBL/GenBank/DDBJ databases">
        <title>Comparative analysis of secretome profiles of manganese(II)-oxidizing ascomycete fungi.</title>
        <authorList>
            <consortium name="DOE Joint Genome Institute"/>
            <person name="Zeiner C.A."/>
            <person name="Purvine S.O."/>
            <person name="Zink E.M."/>
            <person name="Wu S."/>
            <person name="Pasa-Tolic L."/>
            <person name="Chaput D.L."/>
            <person name="Haridas S."/>
            <person name="Grigoriev I.V."/>
            <person name="Santelli C.M."/>
            <person name="Hansel C.M."/>
        </authorList>
    </citation>
    <scope>NUCLEOTIDE SEQUENCE [LARGE SCALE GENOMIC DNA]</scope>
    <source>
        <strain evidence="2 3">AP3s5-JAC2a</strain>
    </source>
</reference>
<dbReference type="GeneID" id="28770902"/>
<dbReference type="EMBL" id="KV441553">
    <property type="protein sequence ID" value="OAG04439.1"/>
    <property type="molecule type" value="Genomic_DNA"/>
</dbReference>
<dbReference type="Proteomes" id="UP000077069">
    <property type="component" value="Unassembled WGS sequence"/>
</dbReference>
<protein>
    <submittedName>
        <fullName evidence="2">Uncharacterized protein</fullName>
    </submittedName>
</protein>
<dbReference type="OrthoDB" id="10585632at2759"/>
<feature type="compositionally biased region" description="Basic residues" evidence="1">
    <location>
        <begin position="57"/>
        <end position="76"/>
    </location>
</feature>